<evidence type="ECO:0000256" key="1">
    <source>
        <dbReference type="SAM" id="MobiDB-lite"/>
    </source>
</evidence>
<feature type="compositionally biased region" description="Polar residues" evidence="1">
    <location>
        <begin position="64"/>
        <end position="74"/>
    </location>
</feature>
<dbReference type="GeneID" id="77729024"/>
<protein>
    <submittedName>
        <fullName evidence="2">Uncharacterized protein</fullName>
    </submittedName>
</protein>
<feature type="region of interest" description="Disordered" evidence="1">
    <location>
        <begin position="1"/>
        <end position="33"/>
    </location>
</feature>
<reference evidence="2" key="1">
    <citation type="journal article" date="2022" name="G3 (Bethesda)">
        <title>High quality genome of the basidiomycete yeast Dioszegia hungarica PDD-24b-2 isolated from cloud water.</title>
        <authorList>
            <person name="Jarrige D."/>
            <person name="Haridas S."/>
            <person name="Bleykasten-Grosshans C."/>
            <person name="Joly M."/>
            <person name="Nadalig T."/>
            <person name="Sancelme M."/>
            <person name="Vuilleumier S."/>
            <person name="Grigoriev I.V."/>
            <person name="Amato P."/>
            <person name="Bringel F."/>
        </authorList>
    </citation>
    <scope>NUCLEOTIDE SEQUENCE</scope>
    <source>
        <strain evidence="2">PDD-24b-2</strain>
    </source>
</reference>
<feature type="region of interest" description="Disordered" evidence="1">
    <location>
        <begin position="54"/>
        <end position="75"/>
    </location>
</feature>
<feature type="compositionally biased region" description="Acidic residues" evidence="1">
    <location>
        <begin position="54"/>
        <end position="63"/>
    </location>
</feature>
<dbReference type="EMBL" id="JAKWFO010000007">
    <property type="protein sequence ID" value="KAI9634350.1"/>
    <property type="molecule type" value="Genomic_DNA"/>
</dbReference>
<sequence>MNVSAGQSSSNTFPTPTATGLTDHLTPPFGSDISPFYSEVDEFTRCFESDADAVWDAESDTDSESTIGPESPTRTAEPLPAVEVYEADQEQEDVYPFRTQRILEWLSPAKTDKELPPGPLLPTAAPAVVHADNRLAPLGIPRIVITPPDSPHAEEHLPPPTYHADASRLTVNTYRLPIKAEYNPADTKIGLQLSVLSKLLQPNERQHRAPIKDIKSFIRGRTEARVAAKGAETKASEAGA</sequence>
<evidence type="ECO:0000313" key="2">
    <source>
        <dbReference type="EMBL" id="KAI9634350.1"/>
    </source>
</evidence>
<accession>A0AA38LT26</accession>
<feature type="compositionally biased region" description="Polar residues" evidence="1">
    <location>
        <begin position="1"/>
        <end position="20"/>
    </location>
</feature>
<dbReference type="RefSeq" id="XP_052944127.1">
    <property type="nucleotide sequence ID" value="XM_053089819.1"/>
</dbReference>
<proteinExistence type="predicted"/>
<gene>
    <name evidence="2" type="ORF">MKK02DRAFT_37881</name>
</gene>
<name>A0AA38LT26_9TREE</name>
<dbReference type="AlphaFoldDB" id="A0AA38LT26"/>
<dbReference type="Proteomes" id="UP001164286">
    <property type="component" value="Unassembled WGS sequence"/>
</dbReference>
<organism evidence="2 3">
    <name type="scientific">Dioszegia hungarica</name>
    <dbReference type="NCBI Taxonomy" id="4972"/>
    <lineage>
        <taxon>Eukaryota</taxon>
        <taxon>Fungi</taxon>
        <taxon>Dikarya</taxon>
        <taxon>Basidiomycota</taxon>
        <taxon>Agaricomycotina</taxon>
        <taxon>Tremellomycetes</taxon>
        <taxon>Tremellales</taxon>
        <taxon>Bulleribasidiaceae</taxon>
        <taxon>Dioszegia</taxon>
    </lineage>
</organism>
<evidence type="ECO:0000313" key="3">
    <source>
        <dbReference type="Proteomes" id="UP001164286"/>
    </source>
</evidence>
<comment type="caution">
    <text evidence="2">The sequence shown here is derived from an EMBL/GenBank/DDBJ whole genome shotgun (WGS) entry which is preliminary data.</text>
</comment>
<keyword evidence="3" id="KW-1185">Reference proteome</keyword>